<accession>A0ABU4ZFF1</accession>
<dbReference type="Pfam" id="PF01966">
    <property type="entry name" value="HD"/>
    <property type="match status" value="1"/>
</dbReference>
<sequence>MNPNELNAGNIVEFIADIFERRGAESYLGEPVTMSEHMLQGAWLAEQEGAPDELVAAALLHDIGHYTSEFGTYSPDDVEDKHHDEAGGEVLAPFFPPVIVECVRLHVSAKRYLCATDPTYFSRLSPASVHTLSLQGGPMNAEEVAEFRSNPFHDEAVRVRIWDEGGKVADMKTRAFRDYVPLLERVVKKFAAER</sequence>
<dbReference type="InterPro" id="IPR003607">
    <property type="entry name" value="HD/PDEase_dom"/>
</dbReference>
<dbReference type="Gene3D" id="1.10.3210.10">
    <property type="entry name" value="Hypothetical protein af1432"/>
    <property type="match status" value="1"/>
</dbReference>
<evidence type="ECO:0000259" key="1">
    <source>
        <dbReference type="Pfam" id="PF01966"/>
    </source>
</evidence>
<dbReference type="CDD" id="cd00077">
    <property type="entry name" value="HDc"/>
    <property type="match status" value="1"/>
</dbReference>
<comment type="caution">
    <text evidence="2">The sequence shown here is derived from an EMBL/GenBank/DDBJ whole genome shotgun (WGS) entry which is preliminary data.</text>
</comment>
<dbReference type="EMBL" id="JAVIJF010000003">
    <property type="protein sequence ID" value="MDX8524089.1"/>
    <property type="molecule type" value="Genomic_DNA"/>
</dbReference>
<dbReference type="PANTHER" id="PTHR40202:SF1">
    <property type="entry name" value="HD DOMAIN-CONTAINING PROTEIN"/>
    <property type="match status" value="1"/>
</dbReference>
<dbReference type="InterPro" id="IPR006674">
    <property type="entry name" value="HD_domain"/>
</dbReference>
<dbReference type="Proteomes" id="UP001276840">
    <property type="component" value="Unassembled WGS sequence"/>
</dbReference>
<organism evidence="2 3">
    <name type="scientific">Mesorhizobium montanum</name>
    <dbReference type="NCBI Taxonomy" id="3072323"/>
    <lineage>
        <taxon>Bacteria</taxon>
        <taxon>Pseudomonadati</taxon>
        <taxon>Pseudomonadota</taxon>
        <taxon>Alphaproteobacteria</taxon>
        <taxon>Hyphomicrobiales</taxon>
        <taxon>Phyllobacteriaceae</taxon>
        <taxon>Mesorhizobium</taxon>
    </lineage>
</organism>
<evidence type="ECO:0000313" key="3">
    <source>
        <dbReference type="Proteomes" id="UP001276840"/>
    </source>
</evidence>
<evidence type="ECO:0000313" key="2">
    <source>
        <dbReference type="EMBL" id="MDX8524089.1"/>
    </source>
</evidence>
<gene>
    <name evidence="2" type="ORF">RFM68_06185</name>
</gene>
<keyword evidence="3" id="KW-1185">Reference proteome</keyword>
<dbReference type="PANTHER" id="PTHR40202">
    <property type="match status" value="1"/>
</dbReference>
<dbReference type="InterPro" id="IPR052567">
    <property type="entry name" value="OP_Dioxygenase"/>
</dbReference>
<dbReference type="SUPFAM" id="SSF109604">
    <property type="entry name" value="HD-domain/PDEase-like"/>
    <property type="match status" value="1"/>
</dbReference>
<reference evidence="2 3" key="1">
    <citation type="submission" date="2023-08" db="EMBL/GenBank/DDBJ databases">
        <title>Implementing the SeqCode for naming new Mesorhizobium species isolated from Vachellia karroo root nodules.</title>
        <authorList>
            <person name="Van Lill M."/>
        </authorList>
    </citation>
    <scope>NUCLEOTIDE SEQUENCE [LARGE SCALE GENOMIC DNA]</scope>
    <source>
        <strain evidence="2 3">MSK 1335</strain>
    </source>
</reference>
<name>A0ABU4ZFF1_9HYPH</name>
<proteinExistence type="predicted"/>
<dbReference type="RefSeq" id="WP_320231816.1">
    <property type="nucleotide sequence ID" value="NZ_JAVIJF010000003.1"/>
</dbReference>
<protein>
    <submittedName>
        <fullName evidence="2">HD domain-containing protein</fullName>
    </submittedName>
</protein>
<feature type="domain" description="HD" evidence="1">
    <location>
        <begin position="41"/>
        <end position="108"/>
    </location>
</feature>